<dbReference type="Proteomes" id="UP001140076">
    <property type="component" value="Unassembled WGS sequence"/>
</dbReference>
<gene>
    <name evidence="1" type="ORF">LG943_17120</name>
</gene>
<dbReference type="EMBL" id="JAJAQC010000029">
    <property type="protein sequence ID" value="MDA0566022.1"/>
    <property type="molecule type" value="Genomic_DNA"/>
</dbReference>
<reference evidence="1" key="1">
    <citation type="submission" date="2021-10" db="EMBL/GenBank/DDBJ databases">
        <title>Streptomonospora sp. nov., isolated from mangrove soil.</title>
        <authorList>
            <person name="Chen X."/>
            <person name="Ge X."/>
            <person name="Liu W."/>
        </authorList>
    </citation>
    <scope>NUCLEOTIDE SEQUENCE</scope>
    <source>
        <strain evidence="1">S1-112</strain>
    </source>
</reference>
<protein>
    <submittedName>
        <fullName evidence="1">Sporulation protein</fullName>
    </submittedName>
</protein>
<comment type="caution">
    <text evidence="1">The sequence shown here is derived from an EMBL/GenBank/DDBJ whole genome shotgun (WGS) entry which is preliminary data.</text>
</comment>
<accession>A0A9X3SFI6</accession>
<dbReference type="RefSeq" id="WP_270073284.1">
    <property type="nucleotide sequence ID" value="NZ_JAJAQC010000029.1"/>
</dbReference>
<sequence length="325" mass="34645">MGFKRFLAAFGVGGPSVDTVLTGRGTRPGALLEGHIELTGGEAEARIDEIAVALAARVELDSDDGDQAAGAEFARVPVVGPLTLAPGERRSLPFRYPVPWQAPITDAAHGPLPGAVLGLRTEVVIARAPDKGDLDPVRVYPLAVQERVLDAFARLGFTLKRTDIETGHLAGTRQEFPLFQEIEFHPAPHYAHEIGEVELTFVADPHGMDVVLEFDRRGGMFTPGGDLYGLFRVEHADADRLDWAEAVASWIDHALDRHRALFGHEHHGHGGYHPGHDDDHGGGMGAVAGLALGAAGGLAAGYAAAEVMDEVGDLFEGEEAEETEE</sequence>
<proteinExistence type="predicted"/>
<dbReference type="AlphaFoldDB" id="A0A9X3SFI6"/>
<dbReference type="Pfam" id="PF07070">
    <property type="entry name" value="Spo0M"/>
    <property type="match status" value="1"/>
</dbReference>
<dbReference type="InterPro" id="IPR009776">
    <property type="entry name" value="Spore_0_M"/>
</dbReference>
<dbReference type="PANTHER" id="PTHR40053">
    <property type="entry name" value="SPORULATION-CONTROL PROTEIN SPO0M"/>
    <property type="match status" value="1"/>
</dbReference>
<keyword evidence="2" id="KW-1185">Reference proteome</keyword>
<organism evidence="1 2">
    <name type="scientific">Streptomonospora mangrovi</name>
    <dbReference type="NCBI Taxonomy" id="2883123"/>
    <lineage>
        <taxon>Bacteria</taxon>
        <taxon>Bacillati</taxon>
        <taxon>Actinomycetota</taxon>
        <taxon>Actinomycetes</taxon>
        <taxon>Streptosporangiales</taxon>
        <taxon>Nocardiopsidaceae</taxon>
        <taxon>Streptomonospora</taxon>
    </lineage>
</organism>
<evidence type="ECO:0000313" key="1">
    <source>
        <dbReference type="EMBL" id="MDA0566022.1"/>
    </source>
</evidence>
<name>A0A9X3SFI6_9ACTN</name>
<dbReference type="PANTHER" id="PTHR40053:SF1">
    <property type="entry name" value="SPORULATION-CONTROL PROTEIN SPO0M"/>
    <property type="match status" value="1"/>
</dbReference>
<evidence type="ECO:0000313" key="2">
    <source>
        <dbReference type="Proteomes" id="UP001140076"/>
    </source>
</evidence>